<protein>
    <submittedName>
        <fullName evidence="1">Uncharacterized protein</fullName>
    </submittedName>
</protein>
<gene>
    <name evidence="1" type="ORF">ACFQGH_13360</name>
</gene>
<evidence type="ECO:0000313" key="2">
    <source>
        <dbReference type="Proteomes" id="UP001596312"/>
    </source>
</evidence>
<dbReference type="Proteomes" id="UP001596312">
    <property type="component" value="Unassembled WGS sequence"/>
</dbReference>
<comment type="caution">
    <text evidence="1">The sequence shown here is derived from an EMBL/GenBank/DDBJ whole genome shotgun (WGS) entry which is preliminary data.</text>
</comment>
<dbReference type="RefSeq" id="WP_340604736.1">
    <property type="nucleotide sequence ID" value="NZ_JBBMXV010000004.1"/>
</dbReference>
<dbReference type="AlphaFoldDB" id="A0ABD5V944"/>
<reference evidence="1 2" key="1">
    <citation type="journal article" date="2019" name="Int. J. Syst. Evol. Microbiol.">
        <title>The Global Catalogue of Microorganisms (GCM) 10K type strain sequencing project: providing services to taxonomists for standard genome sequencing and annotation.</title>
        <authorList>
            <consortium name="The Broad Institute Genomics Platform"/>
            <consortium name="The Broad Institute Genome Sequencing Center for Infectious Disease"/>
            <person name="Wu L."/>
            <person name="Ma J."/>
        </authorList>
    </citation>
    <scope>NUCLEOTIDE SEQUENCE [LARGE SCALE GENOMIC DNA]</scope>
    <source>
        <strain evidence="1 2">CGMCC 1.3240</strain>
    </source>
</reference>
<accession>A0ABD5V944</accession>
<keyword evidence="2" id="KW-1185">Reference proteome</keyword>
<dbReference type="EMBL" id="JBHSXQ010000004">
    <property type="protein sequence ID" value="MFC6906181.1"/>
    <property type="molecule type" value="Genomic_DNA"/>
</dbReference>
<evidence type="ECO:0000313" key="1">
    <source>
        <dbReference type="EMBL" id="MFC6906181.1"/>
    </source>
</evidence>
<organism evidence="1 2">
    <name type="scientific">Halalkalicoccus tibetensis</name>
    <dbReference type="NCBI Taxonomy" id="175632"/>
    <lineage>
        <taxon>Archaea</taxon>
        <taxon>Methanobacteriati</taxon>
        <taxon>Methanobacteriota</taxon>
        <taxon>Stenosarchaea group</taxon>
        <taxon>Halobacteria</taxon>
        <taxon>Halobacteriales</taxon>
        <taxon>Halococcaceae</taxon>
        <taxon>Halalkalicoccus</taxon>
    </lineage>
</organism>
<name>A0ABD5V944_9EURY</name>
<sequence>MSVEGASGNKGGRYRYTEYRQGSGTIAVIQDVESDRAWIQSTVSVPADP</sequence>
<proteinExistence type="predicted"/>